<dbReference type="Proteomes" id="UP001189429">
    <property type="component" value="Unassembled WGS sequence"/>
</dbReference>
<comment type="caution">
    <text evidence="1">The sequence shown here is derived from an EMBL/GenBank/DDBJ whole genome shotgun (WGS) entry which is preliminary data.</text>
</comment>
<organism evidence="1 2">
    <name type="scientific">Prorocentrum cordatum</name>
    <dbReference type="NCBI Taxonomy" id="2364126"/>
    <lineage>
        <taxon>Eukaryota</taxon>
        <taxon>Sar</taxon>
        <taxon>Alveolata</taxon>
        <taxon>Dinophyceae</taxon>
        <taxon>Prorocentrales</taxon>
        <taxon>Prorocentraceae</taxon>
        <taxon>Prorocentrum</taxon>
    </lineage>
</organism>
<evidence type="ECO:0000313" key="1">
    <source>
        <dbReference type="EMBL" id="CAK0798722.1"/>
    </source>
</evidence>
<keyword evidence="2" id="KW-1185">Reference proteome</keyword>
<proteinExistence type="predicted"/>
<reference evidence="1" key="1">
    <citation type="submission" date="2023-10" db="EMBL/GenBank/DDBJ databases">
        <authorList>
            <person name="Chen Y."/>
            <person name="Shah S."/>
            <person name="Dougan E. K."/>
            <person name="Thang M."/>
            <person name="Chan C."/>
        </authorList>
    </citation>
    <scope>NUCLEOTIDE SEQUENCE [LARGE SCALE GENOMIC DNA]</scope>
</reference>
<dbReference type="EMBL" id="CAUYUJ010002002">
    <property type="protein sequence ID" value="CAK0798722.1"/>
    <property type="molecule type" value="Genomic_DNA"/>
</dbReference>
<evidence type="ECO:0000313" key="2">
    <source>
        <dbReference type="Proteomes" id="UP001189429"/>
    </source>
</evidence>
<accession>A0ABN9PZG0</accession>
<protein>
    <submittedName>
        <fullName evidence="1">Uncharacterized protein</fullName>
    </submittedName>
</protein>
<feature type="non-terminal residue" evidence="1">
    <location>
        <position position="1"/>
    </location>
</feature>
<name>A0ABN9PZG0_9DINO</name>
<sequence length="162" mass="18330">HELSKYVHALSKSSLTYNRHVWGKLTATDRNHIAAKYTKSYTVAVGPPKANSPKHLFISKDVVALTGVPEFGHHQWAARVRYLPRLLNHAPIQLLQLLGTQAAVEHEQQPAHYEYLCYVCGITTRTKNDMDDYETEFGEVQSIINCKDLDTYGDEAGEDECE</sequence>
<gene>
    <name evidence="1" type="ORF">PCOR1329_LOCUS7392</name>
</gene>
<feature type="non-terminal residue" evidence="1">
    <location>
        <position position="162"/>
    </location>
</feature>